<feature type="region of interest" description="Disordered" evidence="2">
    <location>
        <begin position="1"/>
        <end position="22"/>
    </location>
</feature>
<evidence type="ECO:0000313" key="3">
    <source>
        <dbReference type="Ensembl" id="ENSOSIP00000002674.1"/>
    </source>
</evidence>
<evidence type="ECO:0000313" key="4">
    <source>
        <dbReference type="Proteomes" id="UP000694383"/>
    </source>
</evidence>
<dbReference type="PANTHER" id="PTHR23236">
    <property type="entry name" value="EUKARYOTIC TRANSLATION INITIATION FACTOR 4B/4H"/>
    <property type="match status" value="1"/>
</dbReference>
<feature type="compositionally biased region" description="Basic and acidic residues" evidence="2">
    <location>
        <begin position="9"/>
        <end position="18"/>
    </location>
</feature>
<sequence>MAASAAAEGPRKQQKELPSDPPFTAFVGNLPFNTVQGDIDIIFKELSIRSVRLVRDKETDKFKGQTGSVCGFVGLQRSDVLISVLGLVRPNAATSLRLVHVAPPPDPPSRAIFG</sequence>
<organism evidence="3 4">
    <name type="scientific">Oryzias sinensis</name>
    <name type="common">Chinese medaka</name>
    <dbReference type="NCBI Taxonomy" id="183150"/>
    <lineage>
        <taxon>Eukaryota</taxon>
        <taxon>Metazoa</taxon>
        <taxon>Chordata</taxon>
        <taxon>Craniata</taxon>
        <taxon>Vertebrata</taxon>
        <taxon>Euteleostomi</taxon>
        <taxon>Actinopterygii</taxon>
        <taxon>Neopterygii</taxon>
        <taxon>Teleostei</taxon>
        <taxon>Neoteleostei</taxon>
        <taxon>Acanthomorphata</taxon>
        <taxon>Ovalentaria</taxon>
        <taxon>Atherinomorphae</taxon>
        <taxon>Beloniformes</taxon>
        <taxon>Adrianichthyidae</taxon>
        <taxon>Oryziinae</taxon>
        <taxon>Oryzias</taxon>
    </lineage>
</organism>
<dbReference type="Proteomes" id="UP000694383">
    <property type="component" value="Unplaced"/>
</dbReference>
<dbReference type="PANTHER" id="PTHR23236:SF11">
    <property type="entry name" value="EUKARYOTIC TRANSLATION INITIATION FACTOR 4H"/>
    <property type="match status" value="1"/>
</dbReference>
<protein>
    <recommendedName>
        <fullName evidence="5">RRM domain-containing protein</fullName>
    </recommendedName>
</protein>
<dbReference type="GO" id="GO:0003723">
    <property type="term" value="F:RNA binding"/>
    <property type="evidence" value="ECO:0007669"/>
    <property type="project" value="UniProtKB-KW"/>
</dbReference>
<dbReference type="Gene3D" id="3.30.70.330">
    <property type="match status" value="1"/>
</dbReference>
<dbReference type="AlphaFoldDB" id="A0A8C7WSS0"/>
<keyword evidence="4" id="KW-1185">Reference proteome</keyword>
<keyword evidence="1" id="KW-0694">RNA-binding</keyword>
<reference evidence="3" key="2">
    <citation type="submission" date="2025-09" db="UniProtKB">
        <authorList>
            <consortium name="Ensembl"/>
        </authorList>
    </citation>
    <scope>IDENTIFICATION</scope>
</reference>
<dbReference type="SUPFAM" id="SSF54928">
    <property type="entry name" value="RNA-binding domain, RBD"/>
    <property type="match status" value="1"/>
</dbReference>
<dbReference type="Ensembl" id="ENSOSIT00000002870.1">
    <property type="protein sequence ID" value="ENSOSIP00000002674.1"/>
    <property type="gene ID" value="ENSOSIG00000001645.1"/>
</dbReference>
<dbReference type="InterPro" id="IPR012677">
    <property type="entry name" value="Nucleotide-bd_a/b_plait_sf"/>
</dbReference>
<reference evidence="3" key="1">
    <citation type="submission" date="2025-08" db="UniProtKB">
        <authorList>
            <consortium name="Ensembl"/>
        </authorList>
    </citation>
    <scope>IDENTIFICATION</scope>
</reference>
<proteinExistence type="predicted"/>
<name>A0A8C7WSS0_9TELE</name>
<evidence type="ECO:0008006" key="5">
    <source>
        <dbReference type="Google" id="ProtNLM"/>
    </source>
</evidence>
<accession>A0A8C7WSS0</accession>
<evidence type="ECO:0000256" key="2">
    <source>
        <dbReference type="SAM" id="MobiDB-lite"/>
    </source>
</evidence>
<dbReference type="InterPro" id="IPR035979">
    <property type="entry name" value="RBD_domain_sf"/>
</dbReference>
<evidence type="ECO:0000256" key="1">
    <source>
        <dbReference type="ARBA" id="ARBA00022884"/>
    </source>
</evidence>